<evidence type="ECO:0000259" key="2">
    <source>
        <dbReference type="Pfam" id="PF19976"/>
    </source>
</evidence>
<name>A0A1H7L9Z0_9BURK</name>
<dbReference type="EMBL" id="FOAJ01000004">
    <property type="protein sequence ID" value="SEK95157.1"/>
    <property type="molecule type" value="Genomic_DNA"/>
</dbReference>
<organism evidence="3 4">
    <name type="scientific">Paraburkholderia caballeronis</name>
    <dbReference type="NCBI Taxonomy" id="416943"/>
    <lineage>
        <taxon>Bacteria</taxon>
        <taxon>Pseudomonadati</taxon>
        <taxon>Pseudomonadota</taxon>
        <taxon>Betaproteobacteria</taxon>
        <taxon>Burkholderiales</taxon>
        <taxon>Burkholderiaceae</taxon>
        <taxon>Paraburkholderia</taxon>
    </lineage>
</organism>
<dbReference type="GO" id="GO:0016787">
    <property type="term" value="F:hydrolase activity"/>
    <property type="evidence" value="ECO:0007669"/>
    <property type="project" value="InterPro"/>
</dbReference>
<sequence>MKAIFVHLSDIHFGQEKNGGDVVVNEDAKQRLIEDAREEVAKLGGKASGVIVTGDIAYSGKEHEYRNAGAWLGELADAIGCERVKVQMVPGNHDMDRDKISVPIECVLAQVREKGDAILDPLLDSDEGCDFLYGRFEAYRDFALDYECELDLNGQMSSGGRLELAEGRSIKFVRLNSALICSRNDAEGTLILGKRQRVLPQEDGVEIIVLVHHPLNWFQDSATARNYLRNRARVLISGHEHFPKLQVDSVEAGRDLLLLAAGATNPDYLAEGYTYKYNILVFEWDEDADALAVTINPRTWDDGLTRFRRDDVFLDGRAERQVLGSPNFHRAPLPAVAPPVDRAVSHEAPEVKPVDIAPAAASQTDSTFAASDSAAQAPAIEQSATLDQRLLQLRFFQELPEGERLKALVNLGAIPGDLKGRLDHSMERRLFRMLIKQGKARAIEALLDLAEAKKRGDTQ</sequence>
<evidence type="ECO:0000313" key="4">
    <source>
        <dbReference type="Proteomes" id="UP000199120"/>
    </source>
</evidence>
<protein>
    <submittedName>
        <fullName evidence="3">3',5'-cyclic AMP phosphodiesterase CpdA</fullName>
    </submittedName>
</protein>
<keyword evidence="4" id="KW-1185">Reference proteome</keyword>
<evidence type="ECO:0000259" key="1">
    <source>
        <dbReference type="Pfam" id="PF00149"/>
    </source>
</evidence>
<dbReference type="Gene3D" id="3.60.21.10">
    <property type="match status" value="1"/>
</dbReference>
<dbReference type="InterPro" id="IPR004843">
    <property type="entry name" value="Calcineurin-like_PHP"/>
</dbReference>
<feature type="domain" description="Calcineurin-like phosphoesterase" evidence="1">
    <location>
        <begin position="5"/>
        <end position="242"/>
    </location>
</feature>
<dbReference type="PANTHER" id="PTHR31302:SF0">
    <property type="entry name" value="TRANSMEMBRANE PROTEIN WITH METALLOPHOSPHOESTERASE DOMAIN"/>
    <property type="match status" value="1"/>
</dbReference>
<dbReference type="InterPro" id="IPR045533">
    <property type="entry name" value="GAAD"/>
</dbReference>
<dbReference type="InterPro" id="IPR029052">
    <property type="entry name" value="Metallo-depent_PP-like"/>
</dbReference>
<dbReference type="Pfam" id="PF00149">
    <property type="entry name" value="Metallophos"/>
    <property type="match status" value="1"/>
</dbReference>
<dbReference type="PANTHER" id="PTHR31302">
    <property type="entry name" value="TRANSMEMBRANE PROTEIN WITH METALLOPHOSPHOESTERASE DOMAIN-RELATED"/>
    <property type="match status" value="1"/>
</dbReference>
<dbReference type="SUPFAM" id="SSF56300">
    <property type="entry name" value="Metallo-dependent phosphatases"/>
    <property type="match status" value="1"/>
</dbReference>
<dbReference type="RefSeq" id="WP_167627121.1">
    <property type="nucleotide sequence ID" value="NZ_FNSR01000002.1"/>
</dbReference>
<feature type="domain" description="GTPase-associated adaptor" evidence="2">
    <location>
        <begin position="388"/>
        <end position="448"/>
    </location>
</feature>
<dbReference type="Pfam" id="PF19976">
    <property type="entry name" value="GAAD"/>
    <property type="match status" value="1"/>
</dbReference>
<dbReference type="STRING" id="416943.SAMN05445871_3945"/>
<dbReference type="Proteomes" id="UP000199120">
    <property type="component" value="Unassembled WGS sequence"/>
</dbReference>
<dbReference type="AlphaFoldDB" id="A0A1H7L9Z0"/>
<accession>A0A1H7L9Z0</accession>
<evidence type="ECO:0000313" key="3">
    <source>
        <dbReference type="EMBL" id="SEK95157.1"/>
    </source>
</evidence>
<gene>
    <name evidence="3" type="ORF">SAMN05192542_104230</name>
</gene>
<reference evidence="4" key="1">
    <citation type="submission" date="2016-10" db="EMBL/GenBank/DDBJ databases">
        <authorList>
            <person name="Varghese N."/>
            <person name="Submissions S."/>
        </authorList>
    </citation>
    <scope>NUCLEOTIDE SEQUENCE [LARGE SCALE GENOMIC DNA]</scope>
    <source>
        <strain evidence="4">LMG 26416</strain>
    </source>
</reference>
<proteinExistence type="predicted"/>
<dbReference type="InterPro" id="IPR051158">
    <property type="entry name" value="Metallophosphoesterase_sf"/>
</dbReference>